<sequence>MAAAQHKPGAGTSCICCALLVVGLLCALQEPPPPPTPTRSPRPPRPLRTFDDVKLDSVEEVHAPPPKTPLEAPTTSQAPAPRMTRRPPGLPNRTKVALLQQARSKQTNGAVTLVVAGQAHLELLMNWLVAYERHSSNWVVGCLDSMIAEVLRQKGVDCVLVPNQGGPLMPGLRLREMARRRGGDMRPRASVWESRMRLVLCLLRASYNVTIADTDAVFLSDASPWLSGYDLVASRGNFPEWTAERWGASLCLGLARFNPGAHVAALTKHLVERTQSLRDDQRAVNHVLHEADIAWAPETSNGKLLFATSTTTATGVTRLVKVGLLPHVKFVRDCSHGTRGAVVVHCVSRSVDAKHDALEKAGAWVLRDDWRDVADLRHMGVT</sequence>
<dbReference type="InterPro" id="IPR005069">
    <property type="entry name" value="Nucl-diP-sugar_transferase"/>
</dbReference>
<keyword evidence="2" id="KW-0732">Signal</keyword>
<dbReference type="EMBL" id="CAKKNE010000006">
    <property type="protein sequence ID" value="CAH0379783.1"/>
    <property type="molecule type" value="Genomic_DNA"/>
</dbReference>
<feature type="compositionally biased region" description="Basic and acidic residues" evidence="1">
    <location>
        <begin position="48"/>
        <end position="62"/>
    </location>
</feature>
<feature type="region of interest" description="Disordered" evidence="1">
    <location>
        <begin position="32"/>
        <end position="91"/>
    </location>
</feature>
<feature type="chain" id="PRO_5035230423" description="Nucleotide-diphospho-sugar transferase domain-containing protein" evidence="2">
    <location>
        <begin position="30"/>
        <end position="382"/>
    </location>
</feature>
<evidence type="ECO:0000313" key="5">
    <source>
        <dbReference type="Proteomes" id="UP000789595"/>
    </source>
</evidence>
<dbReference type="OrthoDB" id="206835at2759"/>
<reference evidence="4" key="1">
    <citation type="submission" date="2021-11" db="EMBL/GenBank/DDBJ databases">
        <authorList>
            <consortium name="Genoscope - CEA"/>
            <person name="William W."/>
        </authorList>
    </citation>
    <scope>NUCLEOTIDE SEQUENCE</scope>
</reference>
<accession>A0A8J2T388</accession>
<dbReference type="Pfam" id="PF03407">
    <property type="entry name" value="Nucleotid_trans"/>
    <property type="match status" value="1"/>
</dbReference>
<protein>
    <recommendedName>
        <fullName evidence="3">Nucleotide-diphospho-sugar transferase domain-containing protein</fullName>
    </recommendedName>
</protein>
<keyword evidence="5" id="KW-1185">Reference proteome</keyword>
<comment type="caution">
    <text evidence="4">The sequence shown here is derived from an EMBL/GenBank/DDBJ whole genome shotgun (WGS) entry which is preliminary data.</text>
</comment>
<feature type="signal peptide" evidence="2">
    <location>
        <begin position="1"/>
        <end position="29"/>
    </location>
</feature>
<evidence type="ECO:0000259" key="3">
    <source>
        <dbReference type="Pfam" id="PF03407"/>
    </source>
</evidence>
<dbReference type="AlphaFoldDB" id="A0A8J2T388"/>
<evidence type="ECO:0000256" key="1">
    <source>
        <dbReference type="SAM" id="MobiDB-lite"/>
    </source>
</evidence>
<feature type="domain" description="Nucleotide-diphospho-sugar transferase" evidence="3">
    <location>
        <begin position="136"/>
        <end position="335"/>
    </location>
</feature>
<gene>
    <name evidence="4" type="ORF">PECAL_6P14210</name>
</gene>
<dbReference type="Proteomes" id="UP000789595">
    <property type="component" value="Unassembled WGS sequence"/>
</dbReference>
<evidence type="ECO:0000313" key="4">
    <source>
        <dbReference type="EMBL" id="CAH0379783.1"/>
    </source>
</evidence>
<feature type="compositionally biased region" description="Pro residues" evidence="1">
    <location>
        <begin position="32"/>
        <end position="46"/>
    </location>
</feature>
<name>A0A8J2T388_9STRA</name>
<proteinExistence type="predicted"/>
<evidence type="ECO:0000256" key="2">
    <source>
        <dbReference type="SAM" id="SignalP"/>
    </source>
</evidence>
<organism evidence="4 5">
    <name type="scientific">Pelagomonas calceolata</name>
    <dbReference type="NCBI Taxonomy" id="35677"/>
    <lineage>
        <taxon>Eukaryota</taxon>
        <taxon>Sar</taxon>
        <taxon>Stramenopiles</taxon>
        <taxon>Ochrophyta</taxon>
        <taxon>Pelagophyceae</taxon>
        <taxon>Pelagomonadales</taxon>
        <taxon>Pelagomonadaceae</taxon>
        <taxon>Pelagomonas</taxon>
    </lineage>
</organism>